<evidence type="ECO:0000256" key="1">
    <source>
        <dbReference type="SAM" id="MobiDB-lite"/>
    </source>
</evidence>
<organism evidence="2 3">
    <name type="scientific">Propionibacterium acidifaciens F0233</name>
    <dbReference type="NCBI Taxonomy" id="553198"/>
    <lineage>
        <taxon>Bacteria</taxon>
        <taxon>Bacillati</taxon>
        <taxon>Actinomycetota</taxon>
        <taxon>Actinomycetes</taxon>
        <taxon>Propionibacteriales</taxon>
        <taxon>Propionibacteriaceae</taxon>
        <taxon>Propionibacterium</taxon>
    </lineage>
</organism>
<feature type="compositionally biased region" description="Basic residues" evidence="1">
    <location>
        <begin position="90"/>
        <end position="111"/>
    </location>
</feature>
<dbReference type="AlphaFoldDB" id="U2Q8R8"/>
<protein>
    <submittedName>
        <fullName evidence="2">Uncharacterized protein</fullName>
    </submittedName>
</protein>
<dbReference type="EMBL" id="ACVN02000258">
    <property type="protein sequence ID" value="ERK52444.1"/>
    <property type="molecule type" value="Genomic_DNA"/>
</dbReference>
<evidence type="ECO:0000313" key="2">
    <source>
        <dbReference type="EMBL" id="ERK52444.1"/>
    </source>
</evidence>
<feature type="compositionally biased region" description="Basic and acidic residues" evidence="1">
    <location>
        <begin position="34"/>
        <end position="48"/>
    </location>
</feature>
<reference evidence="2" key="1">
    <citation type="submission" date="2013-08" db="EMBL/GenBank/DDBJ databases">
        <authorList>
            <person name="Durkin A.S."/>
            <person name="Haft D.R."/>
            <person name="McCorrison J."/>
            <person name="Torralba M."/>
            <person name="Gillis M."/>
            <person name="Haft D.H."/>
            <person name="Methe B."/>
            <person name="Sutton G."/>
            <person name="Nelson K.E."/>
        </authorList>
    </citation>
    <scope>NUCLEOTIDE SEQUENCE [LARGE SCALE GENOMIC DNA]</scope>
    <source>
        <strain evidence="2">F0233</strain>
    </source>
</reference>
<keyword evidence="3" id="KW-1185">Reference proteome</keyword>
<dbReference type="Proteomes" id="UP000017052">
    <property type="component" value="Unassembled WGS sequence"/>
</dbReference>
<sequence>MPGTTPVRRSSKVRDDEEDPWRAAVSVESGAVRVVEDRPESVAERPTDADGTLVAVPGAPGDHSDPARRGLLTLSDVMATGHHAPAWPRSARRRGGRPGPPRRHHRRGRGAPRRDHRPDGPVPAQHRPARRSRPR</sequence>
<gene>
    <name evidence="2" type="ORF">HMPREF0682_0941</name>
</gene>
<accession>U2Q8R8</accession>
<feature type="region of interest" description="Disordered" evidence="1">
    <location>
        <begin position="1"/>
        <end position="135"/>
    </location>
</feature>
<comment type="caution">
    <text evidence="2">The sequence shown here is derived from an EMBL/GenBank/DDBJ whole genome shotgun (WGS) entry which is preliminary data.</text>
</comment>
<name>U2Q8R8_9ACTN</name>
<evidence type="ECO:0000313" key="3">
    <source>
        <dbReference type="Proteomes" id="UP000017052"/>
    </source>
</evidence>
<proteinExistence type="predicted"/>